<protein>
    <submittedName>
        <fullName evidence="2">Acetyltransferase (GNAT) family protein</fullName>
    </submittedName>
</protein>
<dbReference type="Gene3D" id="3.40.630.30">
    <property type="match status" value="1"/>
</dbReference>
<evidence type="ECO:0000313" key="2">
    <source>
        <dbReference type="EMBL" id="SIR66120.1"/>
    </source>
</evidence>
<organism evidence="2 3">
    <name type="scientific">Paenibacillus macquariensis</name>
    <dbReference type="NCBI Taxonomy" id="948756"/>
    <lineage>
        <taxon>Bacteria</taxon>
        <taxon>Bacillati</taxon>
        <taxon>Bacillota</taxon>
        <taxon>Bacilli</taxon>
        <taxon>Bacillales</taxon>
        <taxon>Paenibacillaceae</taxon>
        <taxon>Paenibacillus</taxon>
    </lineage>
</organism>
<proteinExistence type="predicted"/>
<evidence type="ECO:0000313" key="3">
    <source>
        <dbReference type="Proteomes" id="UP000186666"/>
    </source>
</evidence>
<dbReference type="RefSeq" id="WP_068591627.1">
    <property type="nucleotide sequence ID" value="NZ_FTNK01000029.1"/>
</dbReference>
<dbReference type="CDD" id="cd04301">
    <property type="entry name" value="NAT_SF"/>
    <property type="match status" value="1"/>
</dbReference>
<name>A0ABY1KDM4_9BACL</name>
<accession>A0ABY1KDM4</accession>
<dbReference type="Proteomes" id="UP000186666">
    <property type="component" value="Unassembled WGS sequence"/>
</dbReference>
<dbReference type="InterPro" id="IPR000182">
    <property type="entry name" value="GNAT_dom"/>
</dbReference>
<evidence type="ECO:0000259" key="1">
    <source>
        <dbReference type="PROSITE" id="PS51186"/>
    </source>
</evidence>
<keyword evidence="3" id="KW-1185">Reference proteome</keyword>
<dbReference type="InterPro" id="IPR016181">
    <property type="entry name" value="Acyl_CoA_acyltransferase"/>
</dbReference>
<dbReference type="SUPFAM" id="SSF55729">
    <property type="entry name" value="Acyl-CoA N-acyltransferases (Nat)"/>
    <property type="match status" value="1"/>
</dbReference>
<dbReference type="Pfam" id="PF00583">
    <property type="entry name" value="Acetyltransf_1"/>
    <property type="match status" value="1"/>
</dbReference>
<feature type="domain" description="N-acetyltransferase" evidence="1">
    <location>
        <begin position="12"/>
        <end position="164"/>
    </location>
</feature>
<dbReference type="EMBL" id="FTNK01000029">
    <property type="protein sequence ID" value="SIR66120.1"/>
    <property type="molecule type" value="Genomic_DNA"/>
</dbReference>
<reference evidence="2 3" key="1">
    <citation type="submission" date="2017-01" db="EMBL/GenBank/DDBJ databases">
        <authorList>
            <person name="Varghese N."/>
            <person name="Submissions S."/>
        </authorList>
    </citation>
    <scope>NUCLEOTIDE SEQUENCE [LARGE SCALE GENOMIC DNA]</scope>
    <source>
        <strain evidence="2 3">ATCC 23464</strain>
    </source>
</reference>
<dbReference type="PROSITE" id="PS51186">
    <property type="entry name" value="GNAT"/>
    <property type="match status" value="1"/>
</dbReference>
<comment type="caution">
    <text evidence="2">The sequence shown here is derived from an EMBL/GenBank/DDBJ whole genome shotgun (WGS) entry which is preliminary data.</text>
</comment>
<sequence length="164" mass="19245">MGEITWHFPQPLTSKKLSQEEEHQLFYDLAEQLSEIINREVKVNHGYYPINFVAFENPDCARISILYSALDFDLHITLIKKRISWDVEEKEKIIVIDSISVKPRSQGLGSKLMKHFIQQMSNTSYNKVVLIFGCEDAGRFWRRMGFKQELKYMEEGSYSLVIPH</sequence>
<gene>
    <name evidence="2" type="ORF">SAMN05421578_1295</name>
</gene>